<dbReference type="AlphaFoldDB" id="A0A8T1W7T3"/>
<comment type="caution">
    <text evidence="7">The sequence shown here is derived from an EMBL/GenBank/DDBJ whole genome shotgun (WGS) entry which is preliminary data.</text>
</comment>
<dbReference type="Pfam" id="PF16810">
    <property type="entry name" value="RXLR"/>
    <property type="match status" value="1"/>
</dbReference>
<comment type="subcellular location">
    <subcellularLocation>
        <location evidence="1 5">Secreted</location>
    </subcellularLocation>
</comment>
<reference evidence="7" key="1">
    <citation type="submission" date="2021-02" db="EMBL/GenBank/DDBJ databases">
        <authorList>
            <person name="Palmer J.M."/>
        </authorList>
    </citation>
    <scope>NUCLEOTIDE SEQUENCE</scope>
    <source>
        <strain evidence="7">SCRP734</strain>
    </source>
</reference>
<sequence>MRLYYLVLLGAIALLANTDAMPTSTQTKALGITAPGVPERHRTLRTGENESPAKRSSQKRATDGDDEERAVNIKVPIALKQFGGKLSRLARYNGWIFTSTKPDWVREHAPTFYKGYFRFYANRMYT</sequence>
<evidence type="ECO:0000256" key="4">
    <source>
        <dbReference type="ARBA" id="ARBA00022729"/>
    </source>
</evidence>
<feature type="signal peptide" evidence="5">
    <location>
        <begin position="1"/>
        <end position="20"/>
    </location>
</feature>
<dbReference type="OrthoDB" id="127519at2759"/>
<name>A0A8T1W7T3_9STRA</name>
<dbReference type="EMBL" id="JAGDFM010000072">
    <property type="protein sequence ID" value="KAG7387799.1"/>
    <property type="molecule type" value="Genomic_DNA"/>
</dbReference>
<gene>
    <name evidence="7" type="ORF">PHYPSEUDO_013698</name>
</gene>
<evidence type="ECO:0000256" key="6">
    <source>
        <dbReference type="SAM" id="MobiDB-lite"/>
    </source>
</evidence>
<feature type="region of interest" description="Disordered" evidence="6">
    <location>
        <begin position="29"/>
        <end position="67"/>
    </location>
</feature>
<organism evidence="7 8">
    <name type="scientific">Phytophthora pseudosyringae</name>
    <dbReference type="NCBI Taxonomy" id="221518"/>
    <lineage>
        <taxon>Eukaryota</taxon>
        <taxon>Sar</taxon>
        <taxon>Stramenopiles</taxon>
        <taxon>Oomycota</taxon>
        <taxon>Peronosporomycetes</taxon>
        <taxon>Peronosporales</taxon>
        <taxon>Peronosporaceae</taxon>
        <taxon>Phytophthora</taxon>
    </lineage>
</organism>
<evidence type="ECO:0000256" key="1">
    <source>
        <dbReference type="ARBA" id="ARBA00004613"/>
    </source>
</evidence>
<feature type="compositionally biased region" description="Basic and acidic residues" evidence="6">
    <location>
        <begin position="38"/>
        <end position="53"/>
    </location>
</feature>
<comment type="domain">
    <text evidence="5">The RxLR-dEER motif acts to carry the protein into the host cell cytoplasm through binding to cell surface phosphatidylinositol-3-phosphate.</text>
</comment>
<evidence type="ECO:0000313" key="7">
    <source>
        <dbReference type="EMBL" id="KAG7387799.1"/>
    </source>
</evidence>
<keyword evidence="4 5" id="KW-0732">Signal</keyword>
<accession>A0A8T1W7T3</accession>
<evidence type="ECO:0000256" key="3">
    <source>
        <dbReference type="ARBA" id="ARBA00022525"/>
    </source>
</evidence>
<keyword evidence="8" id="KW-1185">Reference proteome</keyword>
<proteinExistence type="inferred from homology"/>
<dbReference type="InterPro" id="IPR031825">
    <property type="entry name" value="RXLR"/>
</dbReference>
<comment type="similarity">
    <text evidence="2 5">Belongs to the RxLR effector family.</text>
</comment>
<feature type="chain" id="PRO_5035776857" description="RxLR effector protein" evidence="5">
    <location>
        <begin position="21"/>
        <end position="126"/>
    </location>
</feature>
<evidence type="ECO:0000256" key="2">
    <source>
        <dbReference type="ARBA" id="ARBA00010400"/>
    </source>
</evidence>
<evidence type="ECO:0000256" key="5">
    <source>
        <dbReference type="RuleBase" id="RU367124"/>
    </source>
</evidence>
<keyword evidence="3 5" id="KW-0964">Secreted</keyword>
<evidence type="ECO:0000313" key="8">
    <source>
        <dbReference type="Proteomes" id="UP000694044"/>
    </source>
</evidence>
<comment type="function">
    <text evidence="5">Effector that suppresses plant defense responses during pathogen infection.</text>
</comment>
<protein>
    <recommendedName>
        <fullName evidence="5">RxLR effector protein</fullName>
    </recommendedName>
</protein>
<dbReference type="Proteomes" id="UP000694044">
    <property type="component" value="Unassembled WGS sequence"/>
</dbReference>